<dbReference type="GO" id="GO:1901135">
    <property type="term" value="P:carbohydrate derivative metabolic process"/>
    <property type="evidence" value="ECO:0007669"/>
    <property type="project" value="InterPro"/>
</dbReference>
<keyword evidence="3" id="KW-0804">Transcription</keyword>
<dbReference type="Gene3D" id="3.40.50.10490">
    <property type="entry name" value="Glucose-6-phosphate isomerase like protein, domain 1"/>
    <property type="match status" value="1"/>
</dbReference>
<keyword evidence="2" id="KW-0238">DNA-binding</keyword>
<evidence type="ECO:0000256" key="3">
    <source>
        <dbReference type="ARBA" id="ARBA00023163"/>
    </source>
</evidence>
<evidence type="ECO:0000256" key="1">
    <source>
        <dbReference type="ARBA" id="ARBA00023015"/>
    </source>
</evidence>
<keyword evidence="1" id="KW-0805">Transcription regulation</keyword>
<dbReference type="PANTHER" id="PTHR30514:SF1">
    <property type="entry name" value="HTH-TYPE TRANSCRIPTIONAL REGULATOR HEXR-RELATED"/>
    <property type="match status" value="1"/>
</dbReference>
<gene>
    <name evidence="6" type="ORF">GKO32_09825</name>
</gene>
<evidence type="ECO:0000259" key="4">
    <source>
        <dbReference type="PROSITE" id="PS51071"/>
    </source>
</evidence>
<protein>
    <submittedName>
        <fullName evidence="6">SIS domain-containing protein</fullName>
    </submittedName>
</protein>
<dbReference type="GO" id="GO:0003677">
    <property type="term" value="F:DNA binding"/>
    <property type="evidence" value="ECO:0007669"/>
    <property type="project" value="UniProtKB-KW"/>
</dbReference>
<dbReference type="GO" id="GO:0097367">
    <property type="term" value="F:carbohydrate derivative binding"/>
    <property type="evidence" value="ECO:0007669"/>
    <property type="project" value="InterPro"/>
</dbReference>
<organism evidence="6 7">
    <name type="scientific">Amycolatopsis pithecellobii</name>
    <dbReference type="NCBI Taxonomy" id="664692"/>
    <lineage>
        <taxon>Bacteria</taxon>
        <taxon>Bacillati</taxon>
        <taxon>Actinomycetota</taxon>
        <taxon>Actinomycetes</taxon>
        <taxon>Pseudonocardiales</taxon>
        <taxon>Pseudonocardiaceae</taxon>
        <taxon>Amycolatopsis</taxon>
    </lineage>
</organism>
<dbReference type="PANTHER" id="PTHR30514">
    <property type="entry name" value="GLUCOKINASE"/>
    <property type="match status" value="1"/>
</dbReference>
<dbReference type="InterPro" id="IPR046348">
    <property type="entry name" value="SIS_dom_sf"/>
</dbReference>
<proteinExistence type="predicted"/>
<name>A0A6N7Z2S0_9PSEU</name>
<dbReference type="CDD" id="cd05013">
    <property type="entry name" value="SIS_RpiR"/>
    <property type="match status" value="1"/>
</dbReference>
<feature type="domain" description="HTH rpiR-type" evidence="4">
    <location>
        <begin position="12"/>
        <end position="88"/>
    </location>
</feature>
<evidence type="ECO:0000259" key="5">
    <source>
        <dbReference type="PROSITE" id="PS51464"/>
    </source>
</evidence>
<feature type="domain" description="SIS" evidence="5">
    <location>
        <begin position="132"/>
        <end position="272"/>
    </location>
</feature>
<dbReference type="GO" id="GO:0003700">
    <property type="term" value="F:DNA-binding transcription factor activity"/>
    <property type="evidence" value="ECO:0007669"/>
    <property type="project" value="InterPro"/>
</dbReference>
<dbReference type="RefSeq" id="WP_154756464.1">
    <property type="nucleotide sequence ID" value="NZ_WMBA01000010.1"/>
</dbReference>
<dbReference type="OrthoDB" id="370421at2"/>
<dbReference type="InterPro" id="IPR009057">
    <property type="entry name" value="Homeodomain-like_sf"/>
</dbReference>
<comment type="caution">
    <text evidence="6">The sequence shown here is derived from an EMBL/GenBank/DDBJ whole genome shotgun (WGS) entry which is preliminary data.</text>
</comment>
<evidence type="ECO:0000256" key="2">
    <source>
        <dbReference type="ARBA" id="ARBA00023125"/>
    </source>
</evidence>
<dbReference type="InterPro" id="IPR047640">
    <property type="entry name" value="RpiR-like"/>
</dbReference>
<dbReference type="Pfam" id="PF01418">
    <property type="entry name" value="HTH_6"/>
    <property type="match status" value="1"/>
</dbReference>
<dbReference type="AlphaFoldDB" id="A0A6N7Z2S0"/>
<evidence type="ECO:0000313" key="7">
    <source>
        <dbReference type="Proteomes" id="UP000440096"/>
    </source>
</evidence>
<dbReference type="Proteomes" id="UP000440096">
    <property type="component" value="Unassembled WGS sequence"/>
</dbReference>
<dbReference type="InterPro" id="IPR001347">
    <property type="entry name" value="SIS_dom"/>
</dbReference>
<dbReference type="InterPro" id="IPR036388">
    <property type="entry name" value="WH-like_DNA-bd_sf"/>
</dbReference>
<dbReference type="SUPFAM" id="SSF46689">
    <property type="entry name" value="Homeodomain-like"/>
    <property type="match status" value="1"/>
</dbReference>
<dbReference type="InterPro" id="IPR000281">
    <property type="entry name" value="HTH_RpiR"/>
</dbReference>
<dbReference type="SUPFAM" id="SSF53697">
    <property type="entry name" value="SIS domain"/>
    <property type="match status" value="1"/>
</dbReference>
<dbReference type="Gene3D" id="1.10.10.10">
    <property type="entry name" value="Winged helix-like DNA-binding domain superfamily/Winged helix DNA-binding domain"/>
    <property type="match status" value="1"/>
</dbReference>
<keyword evidence="7" id="KW-1185">Reference proteome</keyword>
<dbReference type="PROSITE" id="PS51464">
    <property type="entry name" value="SIS"/>
    <property type="match status" value="1"/>
</dbReference>
<accession>A0A6N7Z2S0</accession>
<dbReference type="EMBL" id="WMBA01000010">
    <property type="protein sequence ID" value="MTD54270.1"/>
    <property type="molecule type" value="Genomic_DNA"/>
</dbReference>
<dbReference type="InterPro" id="IPR035472">
    <property type="entry name" value="RpiR-like_SIS"/>
</dbReference>
<sequence length="290" mass="30475">MTSSADVLSDGIAPLARIRAIVPSLPPSDRRAAEVIAAWGDEVLARSITEVAEAANVAESTVIRACKRLGFGGFQGLKLAIARERRPESEMVADEIRAEDSIAEIAGKVFAASAAVLSEAATAVNTATLEAVTEAVVAAQRILFVGVGPSSPITQDAAYRFRSIGVRVDAPVDSLTQHLAARLLERGDVCLVISHTGATRETLAMVDAAREAGAVTAAVTSYAKSPLTEAVDYPLVAGGKQLGFRVEAMASRFAHLCVLDALYVAVAMHREPNTLDSLTKHHAIATEHQL</sequence>
<evidence type="ECO:0000313" key="6">
    <source>
        <dbReference type="EMBL" id="MTD54270.1"/>
    </source>
</evidence>
<dbReference type="Pfam" id="PF01380">
    <property type="entry name" value="SIS"/>
    <property type="match status" value="1"/>
</dbReference>
<dbReference type="PROSITE" id="PS51071">
    <property type="entry name" value="HTH_RPIR"/>
    <property type="match status" value="1"/>
</dbReference>
<reference evidence="6 7" key="1">
    <citation type="submission" date="2019-11" db="EMBL/GenBank/DDBJ databases">
        <title>Draft genome of Amycolatopsis RM579.</title>
        <authorList>
            <person name="Duangmal K."/>
            <person name="Mingma R."/>
        </authorList>
    </citation>
    <scope>NUCLEOTIDE SEQUENCE [LARGE SCALE GENOMIC DNA]</scope>
    <source>
        <strain evidence="6 7">RM579</strain>
    </source>
</reference>